<gene>
    <name evidence="1" type="ORF">RHMOL_Rhmol01G0103200</name>
</gene>
<sequence>MVVTAVSRDGASVHESRWLISSCRFWEPTHRASRRLTTGDFDHSTRSDLVLLSILCLFISPFHFFDPLPALVGFFVHGRKTRRGCLVGSLFGFPINYNGVGFYGLLFAIGVALTVVVVGRPRYSPNSKGSICDNFGMSGF</sequence>
<keyword evidence="2" id="KW-1185">Reference proteome</keyword>
<dbReference type="Proteomes" id="UP001062846">
    <property type="component" value="Chromosome 1"/>
</dbReference>
<organism evidence="1 2">
    <name type="scientific">Rhododendron molle</name>
    <name type="common">Chinese azalea</name>
    <name type="synonym">Azalea mollis</name>
    <dbReference type="NCBI Taxonomy" id="49168"/>
    <lineage>
        <taxon>Eukaryota</taxon>
        <taxon>Viridiplantae</taxon>
        <taxon>Streptophyta</taxon>
        <taxon>Embryophyta</taxon>
        <taxon>Tracheophyta</taxon>
        <taxon>Spermatophyta</taxon>
        <taxon>Magnoliopsida</taxon>
        <taxon>eudicotyledons</taxon>
        <taxon>Gunneridae</taxon>
        <taxon>Pentapetalae</taxon>
        <taxon>asterids</taxon>
        <taxon>Ericales</taxon>
        <taxon>Ericaceae</taxon>
        <taxon>Ericoideae</taxon>
        <taxon>Rhodoreae</taxon>
        <taxon>Rhododendron</taxon>
    </lineage>
</organism>
<evidence type="ECO:0000313" key="2">
    <source>
        <dbReference type="Proteomes" id="UP001062846"/>
    </source>
</evidence>
<accession>A0ACC0Q1S8</accession>
<reference evidence="1" key="1">
    <citation type="submission" date="2022-02" db="EMBL/GenBank/DDBJ databases">
        <title>Plant Genome Project.</title>
        <authorList>
            <person name="Zhang R.-G."/>
        </authorList>
    </citation>
    <scope>NUCLEOTIDE SEQUENCE</scope>
    <source>
        <strain evidence="1">AT1</strain>
    </source>
</reference>
<name>A0ACC0Q1S8_RHOML</name>
<protein>
    <submittedName>
        <fullName evidence="1">Uncharacterized protein</fullName>
    </submittedName>
</protein>
<comment type="caution">
    <text evidence="1">The sequence shown here is derived from an EMBL/GenBank/DDBJ whole genome shotgun (WGS) entry which is preliminary data.</text>
</comment>
<proteinExistence type="predicted"/>
<evidence type="ECO:0000313" key="1">
    <source>
        <dbReference type="EMBL" id="KAI8571232.1"/>
    </source>
</evidence>
<dbReference type="EMBL" id="CM046388">
    <property type="protein sequence ID" value="KAI8571232.1"/>
    <property type="molecule type" value="Genomic_DNA"/>
</dbReference>